<dbReference type="InterPro" id="IPR012997">
    <property type="entry name" value="RplA"/>
</dbReference>
<evidence type="ECO:0000256" key="4">
    <source>
        <dbReference type="HAMAP-Rule" id="MF_02071"/>
    </source>
</evidence>
<dbReference type="SUPFAM" id="SSF50685">
    <property type="entry name" value="Barwin-like endoglucanases"/>
    <property type="match status" value="1"/>
</dbReference>
<keyword evidence="4" id="KW-0564">Palmitate</keyword>
<dbReference type="PROSITE" id="PS51257">
    <property type="entry name" value="PROKAR_LIPOPROTEIN"/>
    <property type="match status" value="1"/>
</dbReference>
<feature type="domain" description="SPOR" evidence="7">
    <location>
        <begin position="220"/>
        <end position="296"/>
    </location>
</feature>
<sequence>MHLRCLTLSLCLLTLAACSHRPANNDHVSPNAGRYQFEQDHKPDRLPSLLEMTDPEPSIQPLSRGGNHAYRIFGVDYQPKTDLTEYKATGIASWYGMKFHGHKTSNGEVYDMFSMSAAHKTLPLPSYVRVTNLVNQQSAIVRVNDRGPFHQERIIDLSYAAAHKLGMLQQGTAPVQVELIASPAMVNQSADSEVLVAAARPEFTENLVAIEPVTATTAPAQVAGSCYIQVFASQNDQRASELGQQIEQQLAFTTKISHHNGIFRLLVGPIADRSQAQDWLQQLQAELYPSAYFTDSRLCG</sequence>
<dbReference type="PANTHER" id="PTHR34183:SF1">
    <property type="entry name" value="ENDOLYTIC PEPTIDOGLYCAN TRANSGLYCOSYLASE RLPA"/>
    <property type="match status" value="1"/>
</dbReference>
<dbReference type="InterPro" id="IPR036908">
    <property type="entry name" value="RlpA-like_sf"/>
</dbReference>
<dbReference type="InterPro" id="IPR009009">
    <property type="entry name" value="RlpA-like_DPBB"/>
</dbReference>
<keyword evidence="9" id="KW-1185">Reference proteome</keyword>
<dbReference type="CDD" id="cd22268">
    <property type="entry name" value="DPBB_RlpA-like"/>
    <property type="match status" value="1"/>
</dbReference>
<dbReference type="InterPro" id="IPR034718">
    <property type="entry name" value="RlpA"/>
</dbReference>
<comment type="similarity">
    <text evidence="4 5">Belongs to the RlpA family.</text>
</comment>
<comment type="function">
    <text evidence="4">Lytic transglycosylase with a strong preference for naked glycan strands that lack stem peptides.</text>
</comment>
<dbReference type="Pfam" id="PF03330">
    <property type="entry name" value="DPBB_1"/>
    <property type="match status" value="1"/>
</dbReference>
<dbReference type="InterPro" id="IPR007730">
    <property type="entry name" value="SPOR-like_dom"/>
</dbReference>
<keyword evidence="2 4" id="KW-0456">Lyase</keyword>
<dbReference type="SUPFAM" id="SSF110997">
    <property type="entry name" value="Sporulation related repeat"/>
    <property type="match status" value="1"/>
</dbReference>
<protein>
    <recommendedName>
        <fullName evidence="4">Endolytic peptidoglycan transglycosylase RlpA</fullName>
        <ecNumber evidence="4">4.2.2.-</ecNumber>
    </recommendedName>
</protein>
<dbReference type="RefSeq" id="WP_330086398.1">
    <property type="nucleotide sequence ID" value="NZ_JAUGZK010000001.1"/>
</dbReference>
<evidence type="ECO:0000313" key="8">
    <source>
        <dbReference type="EMBL" id="MEE2022764.1"/>
    </source>
</evidence>
<keyword evidence="4" id="KW-1003">Cell membrane</keyword>
<dbReference type="HAMAP" id="MF_02071">
    <property type="entry name" value="RlpA"/>
    <property type="match status" value="1"/>
</dbReference>
<dbReference type="PROSITE" id="PS51724">
    <property type="entry name" value="SPOR"/>
    <property type="match status" value="1"/>
</dbReference>
<gene>
    <name evidence="4" type="primary">rlpA</name>
    <name evidence="8" type="ORF">QWF21_00790</name>
</gene>
<dbReference type="Gene3D" id="2.40.40.10">
    <property type="entry name" value="RlpA-like domain"/>
    <property type="match status" value="1"/>
</dbReference>
<dbReference type="Gene3D" id="3.30.70.1070">
    <property type="entry name" value="Sporulation related repeat"/>
    <property type="match status" value="1"/>
</dbReference>
<reference evidence="8 9" key="1">
    <citation type="submission" date="2023-06" db="EMBL/GenBank/DDBJ databases">
        <title>Alkalimonas sp., MEB004 an alkaliphilic bacterium isolated from Lonar Lake, India.</title>
        <authorList>
            <person name="Joshi A."/>
            <person name="Thite S."/>
        </authorList>
    </citation>
    <scope>NUCLEOTIDE SEQUENCE [LARGE SCALE GENOMIC DNA]</scope>
    <source>
        <strain evidence="8 9">MEB004</strain>
    </source>
</reference>
<dbReference type="NCBIfam" id="TIGR00413">
    <property type="entry name" value="rlpA"/>
    <property type="match status" value="1"/>
</dbReference>
<evidence type="ECO:0000259" key="7">
    <source>
        <dbReference type="PROSITE" id="PS51724"/>
    </source>
</evidence>
<dbReference type="EMBL" id="JAUGZK010000001">
    <property type="protein sequence ID" value="MEE2022764.1"/>
    <property type="molecule type" value="Genomic_DNA"/>
</dbReference>
<evidence type="ECO:0000256" key="1">
    <source>
        <dbReference type="ARBA" id="ARBA00022729"/>
    </source>
</evidence>
<name>A0ABU7JAS9_9GAMM</name>
<dbReference type="EC" id="4.2.2.-" evidence="4"/>
<accession>A0ABU7JAS9</accession>
<keyword evidence="4" id="KW-0449">Lipoprotein</keyword>
<feature type="signal peptide" evidence="6">
    <location>
        <begin position="1"/>
        <end position="23"/>
    </location>
</feature>
<comment type="subcellular location">
    <subcellularLocation>
        <location evidence="4">Cell membrane</location>
        <topology evidence="4">Lipid-anchor</topology>
    </subcellularLocation>
</comment>
<evidence type="ECO:0000256" key="6">
    <source>
        <dbReference type="SAM" id="SignalP"/>
    </source>
</evidence>
<evidence type="ECO:0000256" key="3">
    <source>
        <dbReference type="ARBA" id="ARBA00023316"/>
    </source>
</evidence>
<dbReference type="InterPro" id="IPR036680">
    <property type="entry name" value="SPOR-like_sf"/>
</dbReference>
<comment type="caution">
    <text evidence="8">The sequence shown here is derived from an EMBL/GenBank/DDBJ whole genome shotgun (WGS) entry which is preliminary data.</text>
</comment>
<dbReference type="Proteomes" id="UP001339167">
    <property type="component" value="Unassembled WGS sequence"/>
</dbReference>
<dbReference type="PANTHER" id="PTHR34183">
    <property type="entry name" value="ENDOLYTIC PEPTIDOGLYCAN TRANSGLYCOSYLASE RLPA"/>
    <property type="match status" value="1"/>
</dbReference>
<proteinExistence type="inferred from homology"/>
<organism evidence="8 9">
    <name type="scientific">Alkalimonas mucilaginosa</name>
    <dbReference type="NCBI Taxonomy" id="3057676"/>
    <lineage>
        <taxon>Bacteria</taxon>
        <taxon>Pseudomonadati</taxon>
        <taxon>Pseudomonadota</taxon>
        <taxon>Gammaproteobacteria</taxon>
        <taxon>Alkalimonas</taxon>
    </lineage>
</organism>
<evidence type="ECO:0000256" key="5">
    <source>
        <dbReference type="RuleBase" id="RU003495"/>
    </source>
</evidence>
<dbReference type="Pfam" id="PF05036">
    <property type="entry name" value="SPOR"/>
    <property type="match status" value="1"/>
</dbReference>
<keyword evidence="3 4" id="KW-0961">Cell wall biogenesis/degradation</keyword>
<evidence type="ECO:0000313" key="9">
    <source>
        <dbReference type="Proteomes" id="UP001339167"/>
    </source>
</evidence>
<evidence type="ECO:0000256" key="2">
    <source>
        <dbReference type="ARBA" id="ARBA00023239"/>
    </source>
</evidence>
<keyword evidence="4" id="KW-0472">Membrane</keyword>
<keyword evidence="1 6" id="KW-0732">Signal</keyword>
<feature type="chain" id="PRO_5045058166" description="Endolytic peptidoglycan transglycosylase RlpA" evidence="6">
    <location>
        <begin position="24"/>
        <end position="300"/>
    </location>
</feature>